<protein>
    <submittedName>
        <fullName evidence="2">(apollo) hypothetical protein</fullName>
    </submittedName>
</protein>
<dbReference type="AlphaFoldDB" id="A0A8S3WJA7"/>
<comment type="caution">
    <text evidence="2">The sequence shown here is derived from an EMBL/GenBank/DDBJ whole genome shotgun (WGS) entry which is preliminary data.</text>
</comment>
<dbReference type="InterPro" id="IPR003598">
    <property type="entry name" value="Ig_sub2"/>
</dbReference>
<proteinExistence type="predicted"/>
<sequence>MFPLSREPAERVGCGGMHRIVILMAVLTSAIAPQSNITEISGIEQISSSMKINVVPTSQNIILSMINKSSKLPARKGKGDSPMLNYIFDSYATSNKHFHDKFRAPSFEGGISSEDTIIEADTGSTVLFDCQVSSLRDKTVSWIKVSENENLELLTINLDTYTADNRYRVDVAGETWRLFLSNVKVQDSGVYCCHVSTHPPMLKRFQLTVHKPEMMMNKEAFLESGENLSLKCSVFHLNSGDVTPELHWYRGNTSAPIDEIRGGVFIETDHITMTSHLQVARLKVEDAGNYTCSLEAPVQMRTVARVHVLQGSSLAELQSGVKSQSSYISLLFSSILINMVLCVDTR</sequence>
<dbReference type="GO" id="GO:0032589">
    <property type="term" value="C:neuron projection membrane"/>
    <property type="evidence" value="ECO:0007669"/>
    <property type="project" value="TreeGrafter"/>
</dbReference>
<dbReference type="SMART" id="SM00409">
    <property type="entry name" value="IG"/>
    <property type="match status" value="2"/>
</dbReference>
<evidence type="ECO:0000259" key="1">
    <source>
        <dbReference type="PROSITE" id="PS50835"/>
    </source>
</evidence>
<dbReference type="Proteomes" id="UP000691718">
    <property type="component" value="Unassembled WGS sequence"/>
</dbReference>
<dbReference type="Pfam" id="PF07686">
    <property type="entry name" value="V-set"/>
    <property type="match status" value="1"/>
</dbReference>
<dbReference type="InterPro" id="IPR013106">
    <property type="entry name" value="Ig_V-set"/>
</dbReference>
<dbReference type="EMBL" id="CAJQZP010000451">
    <property type="protein sequence ID" value="CAG4962450.1"/>
    <property type="molecule type" value="Genomic_DNA"/>
</dbReference>
<feature type="domain" description="Ig-like" evidence="1">
    <location>
        <begin position="105"/>
        <end position="208"/>
    </location>
</feature>
<dbReference type="SMART" id="SM00406">
    <property type="entry name" value="IGv"/>
    <property type="match status" value="2"/>
</dbReference>
<name>A0A8S3WJA7_PARAO</name>
<gene>
    <name evidence="2" type="ORF">PAPOLLO_LOCUS6780</name>
</gene>
<dbReference type="PANTHER" id="PTHR23279:SF46">
    <property type="entry name" value="DEFECTIVE PROBOSCIS EXTENSION RESPONSE 10, ISOFORM A-RELATED"/>
    <property type="match status" value="1"/>
</dbReference>
<dbReference type="InterPro" id="IPR003599">
    <property type="entry name" value="Ig_sub"/>
</dbReference>
<dbReference type="Pfam" id="PF13927">
    <property type="entry name" value="Ig_3"/>
    <property type="match status" value="1"/>
</dbReference>
<reference evidence="2" key="1">
    <citation type="submission" date="2021-04" db="EMBL/GenBank/DDBJ databases">
        <authorList>
            <person name="Tunstrom K."/>
        </authorList>
    </citation>
    <scope>NUCLEOTIDE SEQUENCE</scope>
</reference>
<organism evidence="2 3">
    <name type="scientific">Parnassius apollo</name>
    <name type="common">Apollo butterfly</name>
    <name type="synonym">Papilio apollo</name>
    <dbReference type="NCBI Taxonomy" id="110799"/>
    <lineage>
        <taxon>Eukaryota</taxon>
        <taxon>Metazoa</taxon>
        <taxon>Ecdysozoa</taxon>
        <taxon>Arthropoda</taxon>
        <taxon>Hexapoda</taxon>
        <taxon>Insecta</taxon>
        <taxon>Pterygota</taxon>
        <taxon>Neoptera</taxon>
        <taxon>Endopterygota</taxon>
        <taxon>Lepidoptera</taxon>
        <taxon>Glossata</taxon>
        <taxon>Ditrysia</taxon>
        <taxon>Papilionoidea</taxon>
        <taxon>Papilionidae</taxon>
        <taxon>Parnassiinae</taxon>
        <taxon>Parnassini</taxon>
        <taxon>Parnassius</taxon>
        <taxon>Parnassius</taxon>
    </lineage>
</organism>
<accession>A0A8S3WJA7</accession>
<evidence type="ECO:0000313" key="2">
    <source>
        <dbReference type="EMBL" id="CAG4962450.1"/>
    </source>
</evidence>
<dbReference type="SMART" id="SM00408">
    <property type="entry name" value="IGc2"/>
    <property type="match status" value="2"/>
</dbReference>
<dbReference type="OrthoDB" id="6127080at2759"/>
<keyword evidence="3" id="KW-1185">Reference proteome</keyword>
<dbReference type="InterPro" id="IPR007110">
    <property type="entry name" value="Ig-like_dom"/>
</dbReference>
<dbReference type="GO" id="GO:0050808">
    <property type="term" value="P:synapse organization"/>
    <property type="evidence" value="ECO:0007669"/>
    <property type="project" value="TreeGrafter"/>
</dbReference>
<feature type="domain" description="Ig-like" evidence="1">
    <location>
        <begin position="212"/>
        <end position="304"/>
    </location>
</feature>
<dbReference type="PROSITE" id="PS50835">
    <property type="entry name" value="IG_LIKE"/>
    <property type="match status" value="2"/>
</dbReference>
<evidence type="ECO:0000313" key="3">
    <source>
        <dbReference type="Proteomes" id="UP000691718"/>
    </source>
</evidence>
<dbReference type="InterPro" id="IPR037448">
    <property type="entry name" value="Zig-8"/>
</dbReference>
<dbReference type="PANTHER" id="PTHR23279">
    <property type="entry name" value="DEFECTIVE PROBOSCIS EXTENSION RESPONSE DPR -RELATED"/>
    <property type="match status" value="1"/>
</dbReference>